<dbReference type="CDD" id="cd17871">
    <property type="entry name" value="GPN2"/>
    <property type="match status" value="1"/>
</dbReference>
<dbReference type="FunFam" id="3.40.50.300:FF:000338">
    <property type="entry name" value="GPN-loop GTPase 2"/>
    <property type="match status" value="1"/>
</dbReference>
<dbReference type="GO" id="GO:0005525">
    <property type="term" value="F:GTP binding"/>
    <property type="evidence" value="ECO:0007669"/>
    <property type="project" value="UniProtKB-KW"/>
</dbReference>
<comment type="subunit">
    <text evidence="5">Binds to RNA polymerase II (RNAPII).</text>
</comment>
<dbReference type="AlphaFoldDB" id="A0A0G4HRU2"/>
<dbReference type="Pfam" id="PF03029">
    <property type="entry name" value="ATP_bind_1"/>
    <property type="match status" value="1"/>
</dbReference>
<dbReference type="SUPFAM" id="SSF52540">
    <property type="entry name" value="P-loop containing nucleoside triphosphate hydrolases"/>
    <property type="match status" value="1"/>
</dbReference>
<feature type="region of interest" description="Disordered" evidence="6">
    <location>
        <begin position="291"/>
        <end position="377"/>
    </location>
</feature>
<evidence type="ECO:0000256" key="2">
    <source>
        <dbReference type="ARBA" id="ARBA00022741"/>
    </source>
</evidence>
<evidence type="ECO:0000256" key="6">
    <source>
        <dbReference type="SAM" id="MobiDB-lite"/>
    </source>
</evidence>
<name>A0A0G4HRU2_9ALVE</name>
<sequence length="377" mass="42201">MWFGQFVIGPPGSGKTTYCHGLHQLFTSLERKHVMVNLDPANDELPYSCDIDVRELISAVDVMEELGLGPNGALVYCLEFLLENFDWLEEKLKLHKNSYLVFDCPGQVELYTHHDGMRQLTHRIQKMDARLTAVHLVDSSLCAEPQKYVAGLLVSLSGMMLLELPHVNVLSKVDLLRHCAQGLDFSLAYYAEANDLSLLHDSIKQRNPLKERFASLNAAILELIEDIGLVNYQLLEVEKKESILALLRAVDTANGYALAAEAVDWRTLNFALYRPYLRDEQIADVQERCVDPFIPSPDDDASEDNASGLQREATGQKEKSAASEDTQRKQRPPSLFTAMHRQSRIASSEGGGTVHSRKMQQVRPTARQLAASSHIDG</sequence>
<dbReference type="InterPro" id="IPR030231">
    <property type="entry name" value="Gpn2"/>
</dbReference>
<dbReference type="GO" id="GO:0005737">
    <property type="term" value="C:cytoplasm"/>
    <property type="evidence" value="ECO:0007669"/>
    <property type="project" value="TreeGrafter"/>
</dbReference>
<accession>A0A0G4HRU2</accession>
<proteinExistence type="inferred from homology"/>
<gene>
    <name evidence="7" type="ORF">Cvel_8149</name>
</gene>
<evidence type="ECO:0000313" key="7">
    <source>
        <dbReference type="EMBL" id="CEM47034.1"/>
    </source>
</evidence>
<dbReference type="InterPro" id="IPR027417">
    <property type="entry name" value="P-loop_NTPase"/>
</dbReference>
<evidence type="ECO:0000256" key="3">
    <source>
        <dbReference type="ARBA" id="ARBA00022801"/>
    </source>
</evidence>
<evidence type="ECO:0000256" key="1">
    <source>
        <dbReference type="ARBA" id="ARBA00005290"/>
    </source>
</evidence>
<evidence type="ECO:0000256" key="5">
    <source>
        <dbReference type="RuleBase" id="RU365059"/>
    </source>
</evidence>
<reference evidence="7" key="1">
    <citation type="submission" date="2014-11" db="EMBL/GenBank/DDBJ databases">
        <authorList>
            <person name="Otto D Thomas"/>
            <person name="Naeem Raeece"/>
        </authorList>
    </citation>
    <scope>NUCLEOTIDE SEQUENCE</scope>
</reference>
<dbReference type="EMBL" id="CDMZ01003619">
    <property type="protein sequence ID" value="CEM47034.1"/>
    <property type="molecule type" value="Genomic_DNA"/>
</dbReference>
<dbReference type="VEuPathDB" id="CryptoDB:Cvel_8149"/>
<keyword evidence="3 5" id="KW-0378">Hydrolase</keyword>
<dbReference type="GO" id="GO:0003924">
    <property type="term" value="F:GTPase activity"/>
    <property type="evidence" value="ECO:0007669"/>
    <property type="project" value="TreeGrafter"/>
</dbReference>
<dbReference type="Gene3D" id="3.40.50.300">
    <property type="entry name" value="P-loop containing nucleotide triphosphate hydrolases"/>
    <property type="match status" value="1"/>
</dbReference>
<dbReference type="PANTHER" id="PTHR21231">
    <property type="entry name" value="XPA-BINDING PROTEIN 1-RELATED"/>
    <property type="match status" value="1"/>
</dbReference>
<comment type="similarity">
    <text evidence="1 5">Belongs to the GPN-loop GTPase family.</text>
</comment>
<keyword evidence="2 5" id="KW-0547">Nucleotide-binding</keyword>
<feature type="compositionally biased region" description="Basic and acidic residues" evidence="6">
    <location>
        <begin position="314"/>
        <end position="328"/>
    </location>
</feature>
<dbReference type="InterPro" id="IPR004130">
    <property type="entry name" value="Gpn"/>
</dbReference>
<dbReference type="PANTHER" id="PTHR21231:SF3">
    <property type="entry name" value="GPN-LOOP GTPASE 2"/>
    <property type="match status" value="1"/>
</dbReference>
<comment type="function">
    <text evidence="5">Small GTPase required for proper localization of RNA polymerase II and III (RNAPII and RNAPIII). May act at an RNAP assembly step prior to nuclear import.</text>
</comment>
<keyword evidence="4 5" id="KW-0342">GTP-binding</keyword>
<evidence type="ECO:0000256" key="4">
    <source>
        <dbReference type="ARBA" id="ARBA00023134"/>
    </source>
</evidence>
<protein>
    <recommendedName>
        <fullName evidence="5">GPN-loop GTPase 2</fullName>
    </recommendedName>
</protein>
<dbReference type="PhylomeDB" id="A0A0G4HRU2"/>
<organism evidence="7">
    <name type="scientific">Chromera velia CCMP2878</name>
    <dbReference type="NCBI Taxonomy" id="1169474"/>
    <lineage>
        <taxon>Eukaryota</taxon>
        <taxon>Sar</taxon>
        <taxon>Alveolata</taxon>
        <taxon>Colpodellida</taxon>
        <taxon>Chromeraceae</taxon>
        <taxon>Chromera</taxon>
    </lineage>
</organism>